<dbReference type="RefSeq" id="WP_188913447.1">
    <property type="nucleotide sequence ID" value="NZ_BMIQ01000014.1"/>
</dbReference>
<protein>
    <submittedName>
        <fullName evidence="11">Sugar ABC transporter permease</fullName>
    </submittedName>
</protein>
<comment type="caution">
    <text evidence="11">The sequence shown here is derived from an EMBL/GenBank/DDBJ whole genome shotgun (WGS) entry which is preliminary data.</text>
</comment>
<gene>
    <name evidence="11" type="primary">rfbD</name>
    <name evidence="11" type="ORF">GCM10011390_49940</name>
</gene>
<keyword evidence="3" id="KW-0813">Transport</keyword>
<evidence type="ECO:0000256" key="5">
    <source>
        <dbReference type="ARBA" id="ARBA00022692"/>
    </source>
</evidence>
<dbReference type="GO" id="GO:0140359">
    <property type="term" value="F:ABC-type transporter activity"/>
    <property type="evidence" value="ECO:0007669"/>
    <property type="project" value="InterPro"/>
</dbReference>
<evidence type="ECO:0000256" key="7">
    <source>
        <dbReference type="ARBA" id="ARBA00023047"/>
    </source>
</evidence>
<evidence type="ECO:0000313" key="11">
    <source>
        <dbReference type="EMBL" id="GGE24512.1"/>
    </source>
</evidence>
<keyword evidence="6 9" id="KW-1133">Transmembrane helix</keyword>
<evidence type="ECO:0000256" key="3">
    <source>
        <dbReference type="ARBA" id="ARBA00022448"/>
    </source>
</evidence>
<keyword evidence="5 9" id="KW-0812">Transmembrane</keyword>
<reference evidence="11" key="2">
    <citation type="submission" date="2020-09" db="EMBL/GenBank/DDBJ databases">
        <authorList>
            <person name="Sun Q."/>
            <person name="Zhou Y."/>
        </authorList>
    </citation>
    <scope>NUCLEOTIDE SEQUENCE</scope>
    <source>
        <strain evidence="11">CGMCC 1.15367</strain>
    </source>
</reference>
<organism evidence="11 12">
    <name type="scientific">Aureimonas endophytica</name>
    <dbReference type="NCBI Taxonomy" id="2027858"/>
    <lineage>
        <taxon>Bacteria</taxon>
        <taxon>Pseudomonadati</taxon>
        <taxon>Pseudomonadota</taxon>
        <taxon>Alphaproteobacteria</taxon>
        <taxon>Hyphomicrobiales</taxon>
        <taxon>Aurantimonadaceae</taxon>
        <taxon>Aureimonas</taxon>
    </lineage>
</organism>
<comment type="similarity">
    <text evidence="2">Belongs to the ABC-2 integral membrane protein family.</text>
</comment>
<dbReference type="GO" id="GO:0015774">
    <property type="term" value="P:polysaccharide transport"/>
    <property type="evidence" value="ECO:0007669"/>
    <property type="project" value="UniProtKB-KW"/>
</dbReference>
<feature type="transmembrane region" description="Helical" evidence="9">
    <location>
        <begin position="59"/>
        <end position="84"/>
    </location>
</feature>
<keyword evidence="8 9" id="KW-0472">Membrane</keyword>
<proteinExistence type="inferred from homology"/>
<comment type="subcellular location">
    <subcellularLocation>
        <location evidence="1">Cell membrane</location>
        <topology evidence="1">Multi-pass membrane protein</topology>
    </subcellularLocation>
</comment>
<name>A0A917ECN8_9HYPH</name>
<keyword evidence="7" id="KW-0625">Polysaccharide transport</keyword>
<reference evidence="11" key="1">
    <citation type="journal article" date="2014" name="Int. J. Syst. Evol. Microbiol.">
        <title>Complete genome sequence of Corynebacterium casei LMG S-19264T (=DSM 44701T), isolated from a smear-ripened cheese.</title>
        <authorList>
            <consortium name="US DOE Joint Genome Institute (JGI-PGF)"/>
            <person name="Walter F."/>
            <person name="Albersmeier A."/>
            <person name="Kalinowski J."/>
            <person name="Ruckert C."/>
        </authorList>
    </citation>
    <scope>NUCLEOTIDE SEQUENCE</scope>
    <source>
        <strain evidence="11">CGMCC 1.15367</strain>
    </source>
</reference>
<dbReference type="InterPro" id="IPR013525">
    <property type="entry name" value="ABC2_TM"/>
</dbReference>
<accession>A0A917ECN8</accession>
<feature type="transmembrane region" description="Helical" evidence="9">
    <location>
        <begin position="222"/>
        <end position="241"/>
    </location>
</feature>
<evidence type="ECO:0000256" key="9">
    <source>
        <dbReference type="SAM" id="Phobius"/>
    </source>
</evidence>
<keyword evidence="12" id="KW-1185">Reference proteome</keyword>
<dbReference type="AlphaFoldDB" id="A0A917ECN8"/>
<feature type="transmembrane region" description="Helical" evidence="9">
    <location>
        <begin position="26"/>
        <end position="47"/>
    </location>
</feature>
<keyword evidence="7" id="KW-0762">Sugar transport</keyword>
<evidence type="ECO:0000256" key="1">
    <source>
        <dbReference type="ARBA" id="ARBA00004651"/>
    </source>
</evidence>
<evidence type="ECO:0000256" key="6">
    <source>
        <dbReference type="ARBA" id="ARBA00022989"/>
    </source>
</evidence>
<evidence type="ECO:0000259" key="10">
    <source>
        <dbReference type="Pfam" id="PF01061"/>
    </source>
</evidence>
<dbReference type="GO" id="GO:0005886">
    <property type="term" value="C:plasma membrane"/>
    <property type="evidence" value="ECO:0007669"/>
    <property type="project" value="UniProtKB-SubCell"/>
</dbReference>
<sequence length="251" mass="28322">MRGLSLVDIWGTLGWLDVRQRYRRSVIGPFWVTLSLAAFVVGLGITYGTLFGMTMGDYLPYLCVGTVVWMLLSGFILEGCSAFTGAEAAIKQIPAPLSIHVYRMVWRLVVIFMHNAVIIALVLAYFAINPGWNGFLAVPGLLIVIVNGVAFALFFGTLSARFRDIPPLMANLIQTLFFVTPVLWQVEHLKERRIIAEWNPFYHLIEIVRAPLLGGSISGHSWTFALLFTLVNCAVAFAFYARFRWRIPYWI</sequence>
<dbReference type="PANTHER" id="PTHR30413:SF10">
    <property type="entry name" value="CAPSULE POLYSACCHARIDE EXPORT INNER-MEMBRANE PROTEIN CTRC"/>
    <property type="match status" value="1"/>
</dbReference>
<evidence type="ECO:0000313" key="12">
    <source>
        <dbReference type="Proteomes" id="UP000644699"/>
    </source>
</evidence>
<dbReference type="Pfam" id="PF01061">
    <property type="entry name" value="ABC2_membrane"/>
    <property type="match status" value="1"/>
</dbReference>
<dbReference type="GO" id="GO:0015920">
    <property type="term" value="P:lipopolysaccharide transport"/>
    <property type="evidence" value="ECO:0007669"/>
    <property type="project" value="TreeGrafter"/>
</dbReference>
<evidence type="ECO:0000256" key="8">
    <source>
        <dbReference type="ARBA" id="ARBA00023136"/>
    </source>
</evidence>
<dbReference type="EMBL" id="BMIQ01000014">
    <property type="protein sequence ID" value="GGE24512.1"/>
    <property type="molecule type" value="Genomic_DNA"/>
</dbReference>
<feature type="domain" description="ABC-2 type transporter transmembrane" evidence="10">
    <location>
        <begin position="12"/>
        <end position="211"/>
    </location>
</feature>
<evidence type="ECO:0000256" key="2">
    <source>
        <dbReference type="ARBA" id="ARBA00007783"/>
    </source>
</evidence>
<feature type="transmembrane region" description="Helical" evidence="9">
    <location>
        <begin position="134"/>
        <end position="156"/>
    </location>
</feature>
<evidence type="ECO:0000256" key="4">
    <source>
        <dbReference type="ARBA" id="ARBA00022475"/>
    </source>
</evidence>
<feature type="transmembrane region" description="Helical" evidence="9">
    <location>
        <begin position="168"/>
        <end position="186"/>
    </location>
</feature>
<feature type="transmembrane region" description="Helical" evidence="9">
    <location>
        <begin position="105"/>
        <end position="128"/>
    </location>
</feature>
<dbReference type="PANTHER" id="PTHR30413">
    <property type="entry name" value="INNER MEMBRANE TRANSPORT PERMEASE"/>
    <property type="match status" value="1"/>
</dbReference>
<keyword evidence="4" id="KW-1003">Cell membrane</keyword>
<dbReference type="Proteomes" id="UP000644699">
    <property type="component" value="Unassembled WGS sequence"/>
</dbReference>